<sequence>MITAASGSASASAATPIPIHCNTQPTIMEPSPIVNPSRSPRNSSKAKRNKANSKSSQSKSQPHGRRRSSSTSSDSSSRSSWSIHSSDPEPEDDDEVLAYTCFPCRRAFATAASLAKHLASKAHKQTMAAGVVTAPEEQEPPAAQSSAAAEACVCNDDEDDQVLCPFCLDPFDLGNPTAVLSHLAAKHSFHIPHADAVADLAGLLMYLETKIHDLGHCLHCHAVYWNPNFSADAQEDEDEEEEDLPELRDEFRSGQDALKHMSARGHNAIRIESGGWREYAAFYERPNEVFATRTIASPQPSSSVATTSIARIVSGARRPALARPSALASITDASDSSSSSSRIRAVVRAGDSHALAQDLALRHSIPVHQAAKLARSGTAANALTTMSTSDIRHLAKTMEQAETSTRRAQMREYAAQAVKANKSDRKRVPSGVWIMLK</sequence>
<evidence type="ECO:0000313" key="8">
    <source>
        <dbReference type="Proteomes" id="UP000193411"/>
    </source>
</evidence>
<dbReference type="EMBL" id="MCFL01000021">
    <property type="protein sequence ID" value="ORZ35695.1"/>
    <property type="molecule type" value="Genomic_DNA"/>
</dbReference>
<keyword evidence="3" id="KW-0862">Zinc</keyword>
<dbReference type="PANTHER" id="PTHR13182:SF8">
    <property type="entry name" value="CYTOPLASMIC 60S SUBUNIT BIOGENESIS FACTOR ZNF622"/>
    <property type="match status" value="1"/>
</dbReference>
<dbReference type="InterPro" id="IPR040025">
    <property type="entry name" value="Znf622/Rei1/Reh1"/>
</dbReference>
<dbReference type="STRING" id="765915.A0A1Y2HM82"/>
<evidence type="ECO:0000256" key="1">
    <source>
        <dbReference type="ARBA" id="ARBA00022723"/>
    </source>
</evidence>
<dbReference type="PROSITE" id="PS00028">
    <property type="entry name" value="ZINC_FINGER_C2H2_1"/>
    <property type="match status" value="1"/>
</dbReference>
<evidence type="ECO:0000256" key="4">
    <source>
        <dbReference type="PROSITE-ProRule" id="PRU00042"/>
    </source>
</evidence>
<keyword evidence="2 4" id="KW-0863">Zinc-finger</keyword>
<dbReference type="PROSITE" id="PS50157">
    <property type="entry name" value="ZINC_FINGER_C2H2_2"/>
    <property type="match status" value="1"/>
</dbReference>
<feature type="domain" description="C2H2-type" evidence="6">
    <location>
        <begin position="99"/>
        <end position="128"/>
    </location>
</feature>
<keyword evidence="1" id="KW-0479">Metal-binding</keyword>
<gene>
    <name evidence="7" type="ORF">BCR44DRAFT_1116414</name>
</gene>
<dbReference type="SUPFAM" id="SSF57667">
    <property type="entry name" value="beta-beta-alpha zinc fingers"/>
    <property type="match status" value="1"/>
</dbReference>
<dbReference type="Pfam" id="PF12171">
    <property type="entry name" value="zf-C2H2_jaz"/>
    <property type="match status" value="1"/>
</dbReference>
<dbReference type="InterPro" id="IPR036236">
    <property type="entry name" value="Znf_C2H2_sf"/>
</dbReference>
<dbReference type="OrthoDB" id="19329at2759"/>
<protein>
    <recommendedName>
        <fullName evidence="6">C2H2-type domain-containing protein</fullName>
    </recommendedName>
</protein>
<accession>A0A1Y2HM82</accession>
<evidence type="ECO:0000313" key="7">
    <source>
        <dbReference type="EMBL" id="ORZ35695.1"/>
    </source>
</evidence>
<organism evidence="7 8">
    <name type="scientific">Catenaria anguillulae PL171</name>
    <dbReference type="NCBI Taxonomy" id="765915"/>
    <lineage>
        <taxon>Eukaryota</taxon>
        <taxon>Fungi</taxon>
        <taxon>Fungi incertae sedis</taxon>
        <taxon>Blastocladiomycota</taxon>
        <taxon>Blastocladiomycetes</taxon>
        <taxon>Blastocladiales</taxon>
        <taxon>Catenariaceae</taxon>
        <taxon>Catenaria</taxon>
    </lineage>
</organism>
<keyword evidence="8" id="KW-1185">Reference proteome</keyword>
<feature type="compositionally biased region" description="Low complexity" evidence="5">
    <location>
        <begin position="69"/>
        <end position="85"/>
    </location>
</feature>
<comment type="caution">
    <text evidence="7">The sequence shown here is derived from an EMBL/GenBank/DDBJ whole genome shotgun (WGS) entry which is preliminary data.</text>
</comment>
<dbReference type="Gene3D" id="3.30.160.60">
    <property type="entry name" value="Classic Zinc Finger"/>
    <property type="match status" value="1"/>
</dbReference>
<dbReference type="Pfam" id="PF12756">
    <property type="entry name" value="zf-C2H2_2"/>
    <property type="match status" value="1"/>
</dbReference>
<dbReference type="GO" id="GO:0008270">
    <property type="term" value="F:zinc ion binding"/>
    <property type="evidence" value="ECO:0007669"/>
    <property type="project" value="UniProtKB-KW"/>
</dbReference>
<evidence type="ECO:0000259" key="6">
    <source>
        <dbReference type="PROSITE" id="PS50157"/>
    </source>
</evidence>
<dbReference type="AlphaFoldDB" id="A0A1Y2HM82"/>
<dbReference type="Proteomes" id="UP000193411">
    <property type="component" value="Unassembled WGS sequence"/>
</dbReference>
<feature type="region of interest" description="Disordered" evidence="5">
    <location>
        <begin position="1"/>
        <end position="92"/>
    </location>
</feature>
<dbReference type="InterPro" id="IPR022755">
    <property type="entry name" value="Znf_C2H2_jaz"/>
</dbReference>
<evidence type="ECO:0000256" key="2">
    <source>
        <dbReference type="ARBA" id="ARBA00022771"/>
    </source>
</evidence>
<dbReference type="GO" id="GO:0030687">
    <property type="term" value="C:preribosome, large subunit precursor"/>
    <property type="evidence" value="ECO:0007669"/>
    <property type="project" value="TreeGrafter"/>
</dbReference>
<evidence type="ECO:0000256" key="3">
    <source>
        <dbReference type="ARBA" id="ARBA00022833"/>
    </source>
</evidence>
<name>A0A1Y2HM82_9FUNG</name>
<dbReference type="InterPro" id="IPR041661">
    <property type="entry name" value="ZN622/Rei1/Reh1_Znf-C2H2"/>
</dbReference>
<reference evidence="7 8" key="1">
    <citation type="submission" date="2016-07" db="EMBL/GenBank/DDBJ databases">
        <title>Pervasive Adenine N6-methylation of Active Genes in Fungi.</title>
        <authorList>
            <consortium name="DOE Joint Genome Institute"/>
            <person name="Mondo S.J."/>
            <person name="Dannebaum R.O."/>
            <person name="Kuo R.C."/>
            <person name="Labutti K."/>
            <person name="Haridas S."/>
            <person name="Kuo A."/>
            <person name="Salamov A."/>
            <person name="Ahrendt S.R."/>
            <person name="Lipzen A."/>
            <person name="Sullivan W."/>
            <person name="Andreopoulos W.B."/>
            <person name="Clum A."/>
            <person name="Lindquist E."/>
            <person name="Daum C."/>
            <person name="Ramamoorthy G.K."/>
            <person name="Gryganskyi A."/>
            <person name="Culley D."/>
            <person name="Magnuson J.K."/>
            <person name="James T.Y."/>
            <person name="O'Malley M.A."/>
            <person name="Stajich J.E."/>
            <person name="Spatafora J.W."/>
            <person name="Visel A."/>
            <person name="Grigoriev I.V."/>
        </authorList>
    </citation>
    <scope>NUCLEOTIDE SEQUENCE [LARGE SCALE GENOMIC DNA]</scope>
    <source>
        <strain evidence="7 8">PL171</strain>
    </source>
</reference>
<proteinExistence type="predicted"/>
<dbReference type="PANTHER" id="PTHR13182">
    <property type="entry name" value="ZINC FINGER PROTEIN 622"/>
    <property type="match status" value="1"/>
</dbReference>
<feature type="compositionally biased region" description="Low complexity" evidence="5">
    <location>
        <begin position="1"/>
        <end position="14"/>
    </location>
</feature>
<evidence type="ECO:0000256" key="5">
    <source>
        <dbReference type="SAM" id="MobiDB-lite"/>
    </source>
</evidence>
<feature type="compositionally biased region" description="Low complexity" evidence="5">
    <location>
        <begin position="52"/>
        <end position="61"/>
    </location>
</feature>
<dbReference type="GO" id="GO:0042273">
    <property type="term" value="P:ribosomal large subunit biogenesis"/>
    <property type="evidence" value="ECO:0007669"/>
    <property type="project" value="TreeGrafter"/>
</dbReference>
<dbReference type="InterPro" id="IPR013087">
    <property type="entry name" value="Znf_C2H2_type"/>
</dbReference>